<keyword evidence="4 6" id="KW-0964">Secreted</keyword>
<dbReference type="InterPro" id="IPR010264">
    <property type="entry name" value="Self-incomp_S1"/>
</dbReference>
<feature type="signal peptide" evidence="6">
    <location>
        <begin position="1"/>
        <end position="21"/>
    </location>
</feature>
<dbReference type="GO" id="GO:0005576">
    <property type="term" value="C:extracellular region"/>
    <property type="evidence" value="ECO:0007669"/>
    <property type="project" value="UniProtKB-SubCell"/>
</dbReference>
<evidence type="ECO:0000256" key="4">
    <source>
        <dbReference type="ARBA" id="ARBA00022525"/>
    </source>
</evidence>
<name>A0AAN7FSJ7_QUERU</name>
<dbReference type="GO" id="GO:0060320">
    <property type="term" value="P:rejection of self pollen"/>
    <property type="evidence" value="ECO:0007669"/>
    <property type="project" value="UniProtKB-KW"/>
</dbReference>
<feature type="chain" id="PRO_5042673616" description="S-protein homolog" evidence="6">
    <location>
        <begin position="22"/>
        <end position="128"/>
    </location>
</feature>
<proteinExistence type="inferred from homology"/>
<accession>A0AAN7FSJ7</accession>
<sequence length="128" mass="14864">MSPFIRLASLLLLLLITMCEAVDLKITNNLENGLVLTIHCKSKNDDLGIHALPIGGTFEFHFEPRFLFPTTQFYCSMDWKGASHYFDVYIYKRDLQQCVSNCWWSVKQAGPCLYNNQSGKYDHCYPWN</sequence>
<dbReference type="Proteomes" id="UP001324115">
    <property type="component" value="Unassembled WGS sequence"/>
</dbReference>
<evidence type="ECO:0000256" key="5">
    <source>
        <dbReference type="ARBA" id="ARBA00022729"/>
    </source>
</evidence>
<keyword evidence="3 6" id="KW-0713">Self-incompatibility</keyword>
<organism evidence="7 8">
    <name type="scientific">Quercus rubra</name>
    <name type="common">Northern red oak</name>
    <name type="synonym">Quercus borealis</name>
    <dbReference type="NCBI Taxonomy" id="3512"/>
    <lineage>
        <taxon>Eukaryota</taxon>
        <taxon>Viridiplantae</taxon>
        <taxon>Streptophyta</taxon>
        <taxon>Embryophyta</taxon>
        <taxon>Tracheophyta</taxon>
        <taxon>Spermatophyta</taxon>
        <taxon>Magnoliopsida</taxon>
        <taxon>eudicotyledons</taxon>
        <taxon>Gunneridae</taxon>
        <taxon>Pentapetalae</taxon>
        <taxon>rosids</taxon>
        <taxon>fabids</taxon>
        <taxon>Fagales</taxon>
        <taxon>Fagaceae</taxon>
        <taxon>Quercus</taxon>
    </lineage>
</organism>
<evidence type="ECO:0000256" key="1">
    <source>
        <dbReference type="ARBA" id="ARBA00004613"/>
    </source>
</evidence>
<evidence type="ECO:0000256" key="3">
    <source>
        <dbReference type="ARBA" id="ARBA00022471"/>
    </source>
</evidence>
<reference evidence="7 8" key="1">
    <citation type="journal article" date="2023" name="G3 (Bethesda)">
        <title>A haplotype-resolved chromosome-scale genome for Quercus rubra L. provides insights into the genetics of adaptive traits for red oak species.</title>
        <authorList>
            <person name="Kapoor B."/>
            <person name="Jenkins J."/>
            <person name="Schmutz J."/>
            <person name="Zhebentyayeva T."/>
            <person name="Kuelheim C."/>
            <person name="Coggeshall M."/>
            <person name="Heim C."/>
            <person name="Lasky J.R."/>
            <person name="Leites L."/>
            <person name="Islam-Faridi N."/>
            <person name="Romero-Severson J."/>
            <person name="DeLeo V.L."/>
            <person name="Lucas S.M."/>
            <person name="Lazic D."/>
            <person name="Gailing O."/>
            <person name="Carlson J."/>
            <person name="Staton M."/>
        </authorList>
    </citation>
    <scope>NUCLEOTIDE SEQUENCE [LARGE SCALE GENOMIC DNA]</scope>
    <source>
        <strain evidence="7">Pseudo-F2</strain>
    </source>
</reference>
<keyword evidence="5 6" id="KW-0732">Signal</keyword>
<dbReference type="PANTHER" id="PTHR31232">
    <property type="match status" value="1"/>
</dbReference>
<evidence type="ECO:0000313" key="7">
    <source>
        <dbReference type="EMBL" id="KAK4596461.1"/>
    </source>
</evidence>
<comment type="similarity">
    <text evidence="2 6">Belongs to the plant self-incompatibility (S1) protein family.</text>
</comment>
<comment type="caution">
    <text evidence="7">The sequence shown here is derived from an EMBL/GenBank/DDBJ whole genome shotgun (WGS) entry which is preliminary data.</text>
</comment>
<comment type="subcellular location">
    <subcellularLocation>
        <location evidence="1 6">Secreted</location>
    </subcellularLocation>
</comment>
<dbReference type="Pfam" id="PF05938">
    <property type="entry name" value="Self-incomp_S1"/>
    <property type="match status" value="1"/>
</dbReference>
<evidence type="ECO:0000256" key="2">
    <source>
        <dbReference type="ARBA" id="ARBA00005581"/>
    </source>
</evidence>
<evidence type="ECO:0000313" key="8">
    <source>
        <dbReference type="Proteomes" id="UP001324115"/>
    </source>
</evidence>
<protein>
    <recommendedName>
        <fullName evidence="6">S-protein homolog</fullName>
    </recommendedName>
</protein>
<dbReference type="AlphaFoldDB" id="A0AAN7FSJ7"/>
<keyword evidence="8" id="KW-1185">Reference proteome</keyword>
<evidence type="ECO:0000256" key="6">
    <source>
        <dbReference type="RuleBase" id="RU367044"/>
    </source>
</evidence>
<dbReference type="PANTHER" id="PTHR31232:SF149">
    <property type="entry name" value="S-PROTEIN HOMOLOG"/>
    <property type="match status" value="1"/>
</dbReference>
<dbReference type="EMBL" id="JAXUIC010000003">
    <property type="protein sequence ID" value="KAK4596461.1"/>
    <property type="molecule type" value="Genomic_DNA"/>
</dbReference>
<gene>
    <name evidence="7" type="ORF">RGQ29_014484</name>
</gene>